<evidence type="ECO:0000313" key="2">
    <source>
        <dbReference type="Proteomes" id="UP000663873"/>
    </source>
</evidence>
<dbReference type="Proteomes" id="UP000663873">
    <property type="component" value="Unassembled WGS sequence"/>
</dbReference>
<comment type="caution">
    <text evidence="1">The sequence shown here is derived from an EMBL/GenBank/DDBJ whole genome shotgun (WGS) entry which is preliminary data.</text>
</comment>
<reference evidence="1" key="1">
    <citation type="submission" date="2021-02" db="EMBL/GenBank/DDBJ databases">
        <authorList>
            <person name="Nowell W R."/>
        </authorList>
    </citation>
    <scope>NUCLEOTIDE SEQUENCE</scope>
</reference>
<keyword evidence="2" id="KW-1185">Reference proteome</keyword>
<gene>
    <name evidence="1" type="ORF">UJA718_LOCUS40125</name>
</gene>
<evidence type="ECO:0000313" key="1">
    <source>
        <dbReference type="EMBL" id="CAF4775629.1"/>
    </source>
</evidence>
<feature type="non-terminal residue" evidence="1">
    <location>
        <position position="1"/>
    </location>
</feature>
<organism evidence="1 2">
    <name type="scientific">Rotaria socialis</name>
    <dbReference type="NCBI Taxonomy" id="392032"/>
    <lineage>
        <taxon>Eukaryota</taxon>
        <taxon>Metazoa</taxon>
        <taxon>Spiralia</taxon>
        <taxon>Gnathifera</taxon>
        <taxon>Rotifera</taxon>
        <taxon>Eurotatoria</taxon>
        <taxon>Bdelloidea</taxon>
        <taxon>Philodinida</taxon>
        <taxon>Philodinidae</taxon>
        <taxon>Rotaria</taxon>
    </lineage>
</organism>
<name>A0A821MW29_9BILA</name>
<proteinExistence type="predicted"/>
<protein>
    <submittedName>
        <fullName evidence="1">Uncharacterized protein</fullName>
    </submittedName>
</protein>
<sequence>MWSNQIVKLKFNIDDFINSFIVHFLLASDAKKCRAYGRGIQPKGVRTGDVAEFR</sequence>
<dbReference type="AlphaFoldDB" id="A0A821MW29"/>
<dbReference type="EMBL" id="CAJOBP010043764">
    <property type="protein sequence ID" value="CAF4775629.1"/>
    <property type="molecule type" value="Genomic_DNA"/>
</dbReference>
<accession>A0A821MW29</accession>